<evidence type="ECO:0000313" key="2">
    <source>
        <dbReference type="EMBL" id="CCM78152.1"/>
    </source>
</evidence>
<dbReference type="PANTHER" id="PTHR10357:SF216">
    <property type="entry name" value="MALTOOLIGOSYL TREHALOSE SYNTHASE-RELATED"/>
    <property type="match status" value="1"/>
</dbReference>
<dbReference type="PANTHER" id="PTHR10357">
    <property type="entry name" value="ALPHA-AMYLASE FAMILY MEMBER"/>
    <property type="match status" value="1"/>
</dbReference>
<proteinExistence type="predicted"/>
<dbReference type="EMBL" id="CANI01000035">
    <property type="protein sequence ID" value="CCM78152.1"/>
    <property type="molecule type" value="Genomic_DNA"/>
</dbReference>
<dbReference type="SMART" id="SM00642">
    <property type="entry name" value="Aamy"/>
    <property type="match status" value="1"/>
</dbReference>
<dbReference type="InterPro" id="IPR013797">
    <property type="entry name" value="Maltooligo_trehalose_synth_4"/>
</dbReference>
<dbReference type="Pfam" id="PF00128">
    <property type="entry name" value="Alpha-amylase"/>
    <property type="match status" value="1"/>
</dbReference>
<dbReference type="STRING" id="1211777.BN77_p10110"/>
<evidence type="ECO:0000313" key="3">
    <source>
        <dbReference type="Proteomes" id="UP000009319"/>
    </source>
</evidence>
<keyword evidence="3" id="KW-1185">Reference proteome</keyword>
<name>K0Q253_9HYPH</name>
<dbReference type="InterPro" id="IPR012767">
    <property type="entry name" value="Trehalose_TreY"/>
</dbReference>
<dbReference type="CDD" id="cd11336">
    <property type="entry name" value="AmyAc_MTSase"/>
    <property type="match status" value="1"/>
</dbReference>
<dbReference type="eggNOG" id="COG3280">
    <property type="taxonomic scope" value="Bacteria"/>
</dbReference>
<feature type="domain" description="Glycosyl hydrolase family 13 catalytic" evidence="1">
    <location>
        <begin position="4"/>
        <end position="703"/>
    </location>
</feature>
<dbReference type="GO" id="GO:0005992">
    <property type="term" value="P:trehalose biosynthetic process"/>
    <property type="evidence" value="ECO:0007669"/>
    <property type="project" value="TreeGrafter"/>
</dbReference>
<dbReference type="InterPro" id="IPR017853">
    <property type="entry name" value="GH"/>
</dbReference>
<dbReference type="Proteomes" id="UP000009319">
    <property type="component" value="Unassembled WGS sequence"/>
</dbReference>
<protein>
    <submittedName>
        <fullName evidence="2">Malto-oligosyltrehalose synthase</fullName>
    </submittedName>
</protein>
<dbReference type="AlphaFoldDB" id="K0Q253"/>
<dbReference type="Gene3D" id="3.30.1590.10">
    <property type="entry name" value="Maltooligosyl trehalose synthase, domain 2"/>
    <property type="match status" value="1"/>
</dbReference>
<dbReference type="InterPro" id="IPR006047">
    <property type="entry name" value="GH13_cat_dom"/>
</dbReference>
<dbReference type="RefSeq" id="WP_007535664.1">
    <property type="nucleotide sequence ID" value="NZ_HF536773.1"/>
</dbReference>
<gene>
    <name evidence="2" type="ORF">BN77_p10110</name>
</gene>
<dbReference type="Gene3D" id="1.10.150.200">
    <property type="entry name" value="Maltooligosyl trehalose synthase, domain 3"/>
    <property type="match status" value="1"/>
</dbReference>
<dbReference type="GO" id="GO:0030980">
    <property type="term" value="P:alpha-glucan catabolic process"/>
    <property type="evidence" value="ECO:0007669"/>
    <property type="project" value="TreeGrafter"/>
</dbReference>
<dbReference type="SUPFAM" id="SSF51445">
    <property type="entry name" value="(Trans)glycosidases"/>
    <property type="match status" value="1"/>
</dbReference>
<evidence type="ECO:0000259" key="1">
    <source>
        <dbReference type="SMART" id="SM00642"/>
    </source>
</evidence>
<dbReference type="Gene3D" id="1.10.10.470">
    <property type="entry name" value="Maltooligosyl trehalose synthase, domain 4"/>
    <property type="match status" value="1"/>
</dbReference>
<dbReference type="GO" id="GO:0047470">
    <property type="term" value="F:(1,4)-alpha-D-glucan 1-alpha-D-glucosylmutase activity"/>
    <property type="evidence" value="ECO:0007669"/>
    <property type="project" value="TreeGrafter"/>
</dbReference>
<comment type="caution">
    <text evidence="2">The sequence shown here is derived from an EMBL/GenBank/DDBJ whole genome shotgun (WGS) entry which is preliminary data.</text>
</comment>
<accession>K0Q253</accession>
<dbReference type="Gene3D" id="3.20.20.80">
    <property type="entry name" value="Glycosidases"/>
    <property type="match status" value="1"/>
</dbReference>
<organism evidence="2 3">
    <name type="scientific">Rhizobium mesoamericanum STM3625</name>
    <dbReference type="NCBI Taxonomy" id="1211777"/>
    <lineage>
        <taxon>Bacteria</taxon>
        <taxon>Pseudomonadati</taxon>
        <taxon>Pseudomonadota</taxon>
        <taxon>Alphaproteobacteria</taxon>
        <taxon>Hyphomicrobiales</taxon>
        <taxon>Rhizobiaceae</taxon>
        <taxon>Rhizobium/Agrobacterium group</taxon>
        <taxon>Rhizobium</taxon>
    </lineage>
</organism>
<sequence length="815" mass="90711">MNIPTSTYRLQLRNGMTFERAERIIPHLQMLGVGYLYLSPIMSAVSGSTHGYDVTDCNEIDAALGGRADFDRLTKALEQAGLGLIVDIVPNHMAVSAENPWWADLLKFGSASTFARYFDIDWSERLTLPILGKPLEEVLQDGELQVHIDPHDGKPRLHYFDTVLPLAPADGISYPPGKDEIRTLLDAQHWQLTCWQDAARHLSYRRFFEITGLVGLRVEVEHVFEDSHRLILELVKSGQVQGLRIDHIDGLADPSGYLARLRRAVGPDLFIVVEKILGAGEKLPADWPVAGTTGYEFIASLSNLLVDPKGLETIRSVYSTLRRRDDDFETGLRAAKALMVDQNFQGEMERVKKLALRARPDLKEQDVASAIRELLVAFPVYRTYGANGAVSKEDEDVLRRAVTKAANHASCQQTLNWLGSVLVDGSEPVLRLAFQQLSGPIMAKALEDTLFYRQNAMLALNEVGGQPDRAPEGLMAFHHQMEERLHTSPHGLSATSTHDTKRGEDARARLYTLSEAPVIWSNAFHHWRGMNRHYRGEHAGVMIPDPELEWMLYQSLAGCWPEGDHHASALSDRFVSYVEKAVREAKLASSWNKPDIVYEKLVKNYAAALTSRSNSAFQRHFSEVLAPFITAGYVNSLAQTLIKLTAPGIPDIYQGSEQVDLSLTDPDNRHLLKINPPAGAVEAQIESADLPFGLVKQRIIQLSLQQRKKHTDLFSRGAYLPLFARGRRSRHVIAFARHDEIGHHAVVIASRFMLGHAANGSLAAPPEFWGDTTIDLPSFLVCPSREVFSGYSVNVHELTLSAILRSLPVALIAGE</sequence>
<reference evidence="2 3" key="1">
    <citation type="journal article" date="2013" name="Genome Announc.">
        <title>Draft Genome Sequence of Rhizobium mesoamericanum STM3625, a Nitrogen-Fixing Symbiont of Mimosa pudica Isolated in French Guiana (South America).</title>
        <authorList>
            <person name="Moulin L."/>
            <person name="Mornico D."/>
            <person name="Melkonian R."/>
            <person name="Klonowska A."/>
        </authorList>
    </citation>
    <scope>NUCLEOTIDE SEQUENCE [LARGE SCALE GENOMIC DNA]</scope>
    <source>
        <strain evidence="2 3">STM3625</strain>
    </source>
</reference>
<dbReference type="HOGENOM" id="CLU_005045_1_0_5"/>
<dbReference type="NCBIfam" id="TIGR02401">
    <property type="entry name" value="trehalose_TreY"/>
    <property type="match status" value="1"/>
</dbReference>